<dbReference type="Pfam" id="PF01865">
    <property type="entry name" value="PhoU_div"/>
    <property type="match status" value="1"/>
</dbReference>
<dbReference type="AlphaFoldDB" id="A0A1E3L3X6"/>
<protein>
    <submittedName>
        <fullName evidence="2">Putative pit accessory protein</fullName>
    </submittedName>
</protein>
<dbReference type="InterPro" id="IPR018445">
    <property type="entry name" value="Put_Phosphate_transp_reg"/>
</dbReference>
<evidence type="ECO:0000313" key="3">
    <source>
        <dbReference type="Proteomes" id="UP000094578"/>
    </source>
</evidence>
<dbReference type="InterPro" id="IPR052912">
    <property type="entry name" value="UPF0111_domain"/>
</dbReference>
<gene>
    <name evidence="2" type="ORF">PTI45_02062</name>
</gene>
<dbReference type="STRING" id="1886670.PTI45_02062"/>
<dbReference type="PATRIC" id="fig|1886670.3.peg.2100"/>
<evidence type="ECO:0000313" key="2">
    <source>
        <dbReference type="EMBL" id="ODP28517.1"/>
    </source>
</evidence>
<evidence type="ECO:0000256" key="1">
    <source>
        <dbReference type="ARBA" id="ARBA00008591"/>
    </source>
</evidence>
<comment type="similarity">
    <text evidence="1">Belongs to the UPF0111 family.</text>
</comment>
<dbReference type="Proteomes" id="UP000094578">
    <property type="component" value="Unassembled WGS sequence"/>
</dbReference>
<organism evidence="2 3">
    <name type="scientific">Paenibacillus nuruki</name>
    <dbReference type="NCBI Taxonomy" id="1886670"/>
    <lineage>
        <taxon>Bacteria</taxon>
        <taxon>Bacillati</taxon>
        <taxon>Bacillota</taxon>
        <taxon>Bacilli</taxon>
        <taxon>Bacillales</taxon>
        <taxon>Paenibacillaceae</taxon>
        <taxon>Paenibacillus</taxon>
    </lineage>
</organism>
<dbReference type="EMBL" id="MDER01000036">
    <property type="protein sequence ID" value="ODP28517.1"/>
    <property type="molecule type" value="Genomic_DNA"/>
</dbReference>
<reference evidence="2 3" key="1">
    <citation type="submission" date="2016-08" db="EMBL/GenBank/DDBJ databases">
        <title>Genome sequencing of Paenibacillus sp. TI45-13ar, isolated from Korean traditional nuruk.</title>
        <authorList>
            <person name="Kim S.-J."/>
        </authorList>
    </citation>
    <scope>NUCLEOTIDE SEQUENCE [LARGE SCALE GENOMIC DNA]</scope>
    <source>
        <strain evidence="2 3">TI45-13ar</strain>
    </source>
</reference>
<name>A0A1E3L3X6_9BACL</name>
<keyword evidence="3" id="KW-1185">Reference proteome</keyword>
<comment type="caution">
    <text evidence="2">The sequence shown here is derived from an EMBL/GenBank/DDBJ whole genome shotgun (WGS) entry which is preliminary data.</text>
</comment>
<dbReference type="PANTHER" id="PTHR37298">
    <property type="entry name" value="UPF0111 PROTEIN YKAA"/>
    <property type="match status" value="1"/>
</dbReference>
<dbReference type="PANTHER" id="PTHR37298:SF1">
    <property type="entry name" value="UPF0111 PROTEIN YKAA"/>
    <property type="match status" value="1"/>
</dbReference>
<dbReference type="InterPro" id="IPR038078">
    <property type="entry name" value="PhoU-like_sf"/>
</dbReference>
<accession>A0A1E3L3X6</accession>
<dbReference type="Gene3D" id="1.20.58.220">
    <property type="entry name" value="Phosphate transport system protein phou homolog 2, domain 2"/>
    <property type="match status" value="1"/>
</dbReference>
<sequence>MKSFCFHNSNLRHFSAKFRKGVIEMRVKKKDIFFQTLENMADAIVQAADYFAEQVPNLKDIPEFTKQMKIYENQCDDYTHTIITELNKTFITPIERDDIMDLTTTMDDVLDGLEACASRFDMYHMTEPDNYIVQFAEILRESAYEIQKAIHLLSHKKLLAIREHTIRLNDLENQGDDVLRNCIKDLFATVKDPIELIKKKEIYERLETTTDACEDVANRLESIIMRNS</sequence>
<proteinExistence type="inferred from homology"/>